<accession>V3ZF50</accession>
<evidence type="ECO:0000313" key="6">
    <source>
        <dbReference type="Proteomes" id="UP000030746"/>
    </source>
</evidence>
<keyword evidence="2" id="KW-1133">Transmembrane helix</keyword>
<feature type="transmembrane region" description="Helical" evidence="2">
    <location>
        <begin position="594"/>
        <end position="614"/>
    </location>
</feature>
<protein>
    <submittedName>
        <fullName evidence="5">Uncharacterized protein</fullName>
    </submittedName>
</protein>
<feature type="transmembrane region" description="Helical" evidence="2">
    <location>
        <begin position="705"/>
        <end position="729"/>
    </location>
</feature>
<name>V3ZF50_LOTGI</name>
<dbReference type="RefSeq" id="XP_009059570.1">
    <property type="nucleotide sequence ID" value="XM_009061322.1"/>
</dbReference>
<feature type="domain" description="Piezo TM1-24" evidence="4">
    <location>
        <begin position="2"/>
        <end position="136"/>
    </location>
</feature>
<feature type="domain" description="Piezo TM1-24" evidence="4">
    <location>
        <begin position="154"/>
        <end position="420"/>
    </location>
</feature>
<dbReference type="KEGG" id="lgi:LOTGIDRAFT_124598"/>
<keyword evidence="2" id="KW-0472">Membrane</keyword>
<feature type="transmembrane region" description="Helical" evidence="2">
    <location>
        <begin position="226"/>
        <end position="248"/>
    </location>
</feature>
<dbReference type="InterPro" id="IPR031805">
    <property type="entry name" value="Piezo_TM25-28"/>
</dbReference>
<evidence type="ECO:0000256" key="1">
    <source>
        <dbReference type="SAM" id="MobiDB-lite"/>
    </source>
</evidence>
<feature type="transmembrane region" description="Helical" evidence="2">
    <location>
        <begin position="827"/>
        <end position="846"/>
    </location>
</feature>
<evidence type="ECO:0000259" key="4">
    <source>
        <dbReference type="Pfam" id="PF24871"/>
    </source>
</evidence>
<dbReference type="EMBL" id="KB202544">
    <property type="protein sequence ID" value="ESO89783.1"/>
    <property type="molecule type" value="Genomic_DNA"/>
</dbReference>
<feature type="transmembrane region" description="Helical" evidence="2">
    <location>
        <begin position="286"/>
        <end position="306"/>
    </location>
</feature>
<sequence>LIGASGIILPSVLSAVYFVSFLTIATLWALYYSMGRKFAFYRGFLLIFSGLHILTLHLYQFQFFQDGVPHDSLVARLLGLTGIIKTDCNKPWILSIHSDVKWEYYVNPGILLLLYWHLVDDGENQNYSSIEATNKDEPTGATPRSNDETDEEDAWSITFHSWLTFVLLLGACILWMLPDSRRACLIISPLITIYGVCLLIAQFIFSLNLTEDELPRQTGDLRYREIGLMDLECYELALQVFFVLFFWLTMRQYMRERQTTQNTQQGLQLHHVQRQTSTLSDFITRYVWLILCKYWIFVCVGMLLLISIQDVVVYRIIYMFLFLYFILAFQFSYVVWRKTMFLFWWVVIIYSMAVLIMIYTYQFDAFPQYWSDGTGFTNATLSDIGLERYDTAGLFMKLLTPTAFLIIVILQIHYFHKPFLAYSSLTRYKKDEPVADPNVTDYTTDETGNTTTDSEHHLNRRTKRNKTWAVVSAFLWRLSEVHFFKIVVLIIMLVSVTEVSAISAIYVLLMAVFIPLSKCHIVLSHIVQFWTSLVLLAKMLYQLRLVKKDYWITNCTSPMDVGNTSLSSMLQNGTEVDNALWVGLAKISKLDVTISYYISNYLLILLLVAFESIVRYHQIQRYRHEQIVKPKTGIVFPEIKREDADKGLKNCIMYFFNYGFYKFGLEICYITTAATISIRADAYAVLYAIFLGILLLLSRRGNSRIWPLYTIVLAILLPLQYLSCVGFPLGLCLKYPWKHETTLDQNLEQWLFLPDYAYPPHPFKLLADFIQLLFVCLQWRVFRIENRQEVQDEGGDNQDILPEVEANTPIPALYNDFTASTLSYLDVIKYFVFGYMFWVTLAIVFLTGLTRINLFSMGYVIAVFCFMWYGQEFLLKPLRKLLRGWNILLGYTFCVLFAKAALQLVGCVYIKHLYENQCWLIQLLGINCLMSDISINPPIHVKCVIEEDNTGLAWDVVCFVFLLLQRRIYSSHNFRHVVDEIEAQHRLASRYVFNFF</sequence>
<gene>
    <name evidence="5" type="ORF">LOTGIDRAFT_124598</name>
</gene>
<dbReference type="GeneID" id="20232380"/>
<evidence type="ECO:0000313" key="5">
    <source>
        <dbReference type="EMBL" id="ESO89783.1"/>
    </source>
</evidence>
<dbReference type="CTD" id="20232380"/>
<feature type="transmembrane region" description="Helical" evidence="2">
    <location>
        <begin position="852"/>
        <end position="869"/>
    </location>
</feature>
<evidence type="ECO:0000256" key="2">
    <source>
        <dbReference type="SAM" id="Phobius"/>
    </source>
</evidence>
<dbReference type="STRING" id="225164.V3ZF50"/>
<feature type="region of interest" description="Disordered" evidence="1">
    <location>
        <begin position="129"/>
        <end position="149"/>
    </location>
</feature>
<evidence type="ECO:0000259" key="3">
    <source>
        <dbReference type="Pfam" id="PF15917"/>
    </source>
</evidence>
<keyword evidence="6" id="KW-1185">Reference proteome</keyword>
<dbReference type="AlphaFoldDB" id="V3ZF50"/>
<feature type="transmembrane region" description="Helical" evidence="2">
    <location>
        <begin position="12"/>
        <end position="32"/>
    </location>
</feature>
<feature type="transmembrane region" description="Helical" evidence="2">
    <location>
        <begin position="184"/>
        <end position="206"/>
    </location>
</feature>
<dbReference type="Pfam" id="PF24871">
    <property type="entry name" value="Piezo_TM1-24"/>
    <property type="match status" value="2"/>
</dbReference>
<feature type="transmembrane region" description="Helical" evidence="2">
    <location>
        <begin position="394"/>
        <end position="415"/>
    </location>
</feature>
<feature type="transmembrane region" description="Helical" evidence="2">
    <location>
        <begin position="467"/>
        <end position="484"/>
    </location>
</feature>
<feature type="transmembrane region" description="Helical" evidence="2">
    <location>
        <begin position="490"/>
        <end position="514"/>
    </location>
</feature>
<dbReference type="Proteomes" id="UP000030746">
    <property type="component" value="Unassembled WGS sequence"/>
</dbReference>
<dbReference type="InterPro" id="IPR027272">
    <property type="entry name" value="Piezo"/>
</dbReference>
<proteinExistence type="predicted"/>
<feature type="non-terminal residue" evidence="5">
    <location>
        <position position="1"/>
    </location>
</feature>
<dbReference type="PANTHER" id="PTHR47049">
    <property type="entry name" value="PIEZO-TYPE MECHANOSENSITIVE ION CHANNEL HOMOLOG"/>
    <property type="match status" value="1"/>
</dbReference>
<dbReference type="GO" id="GO:0016020">
    <property type="term" value="C:membrane"/>
    <property type="evidence" value="ECO:0007669"/>
    <property type="project" value="InterPro"/>
</dbReference>
<organism evidence="5 6">
    <name type="scientific">Lottia gigantea</name>
    <name type="common">Giant owl limpet</name>
    <dbReference type="NCBI Taxonomy" id="225164"/>
    <lineage>
        <taxon>Eukaryota</taxon>
        <taxon>Metazoa</taxon>
        <taxon>Spiralia</taxon>
        <taxon>Lophotrochozoa</taxon>
        <taxon>Mollusca</taxon>
        <taxon>Gastropoda</taxon>
        <taxon>Patellogastropoda</taxon>
        <taxon>Lottioidea</taxon>
        <taxon>Lottiidae</taxon>
        <taxon>Lottia</taxon>
    </lineage>
</organism>
<feature type="transmembrane region" description="Helical" evidence="2">
    <location>
        <begin position="521"/>
        <end position="541"/>
    </location>
</feature>
<feature type="transmembrane region" description="Helical" evidence="2">
    <location>
        <begin position="881"/>
        <end position="902"/>
    </location>
</feature>
<feature type="transmembrane region" description="Helical" evidence="2">
    <location>
        <begin position="39"/>
        <end position="59"/>
    </location>
</feature>
<keyword evidence="2" id="KW-0812">Transmembrane</keyword>
<feature type="transmembrane region" description="Helical" evidence="2">
    <location>
        <begin position="342"/>
        <end position="361"/>
    </location>
</feature>
<dbReference type="HOGENOM" id="CLU_004213_0_0_1"/>
<dbReference type="Pfam" id="PF15917">
    <property type="entry name" value="Piezo_TM25-28"/>
    <property type="match status" value="1"/>
</dbReference>
<reference evidence="5 6" key="1">
    <citation type="journal article" date="2013" name="Nature">
        <title>Insights into bilaterian evolution from three spiralian genomes.</title>
        <authorList>
            <person name="Simakov O."/>
            <person name="Marletaz F."/>
            <person name="Cho S.J."/>
            <person name="Edsinger-Gonzales E."/>
            <person name="Havlak P."/>
            <person name="Hellsten U."/>
            <person name="Kuo D.H."/>
            <person name="Larsson T."/>
            <person name="Lv J."/>
            <person name="Arendt D."/>
            <person name="Savage R."/>
            <person name="Osoegawa K."/>
            <person name="de Jong P."/>
            <person name="Grimwood J."/>
            <person name="Chapman J.A."/>
            <person name="Shapiro H."/>
            <person name="Aerts A."/>
            <person name="Otillar R.P."/>
            <person name="Terry A.Y."/>
            <person name="Boore J.L."/>
            <person name="Grigoriev I.V."/>
            <person name="Lindberg D.R."/>
            <person name="Seaver E.C."/>
            <person name="Weisblat D.A."/>
            <person name="Putnam N.H."/>
            <person name="Rokhsar D.S."/>
        </authorList>
    </citation>
    <scope>NUCLEOTIDE SEQUENCE [LARGE SCALE GENOMIC DNA]</scope>
</reference>
<feature type="transmembrane region" description="Helical" evidence="2">
    <location>
        <begin position="655"/>
        <end position="676"/>
    </location>
</feature>
<dbReference type="OrthoDB" id="303066at2759"/>
<dbReference type="PANTHER" id="PTHR47049:SF2">
    <property type="entry name" value="PIEZO-TYPE MECHANOSENSITIVE ION CHANNEL HOMOLOG"/>
    <property type="match status" value="1"/>
</dbReference>
<feature type="transmembrane region" description="Helical" evidence="2">
    <location>
        <begin position="312"/>
        <end position="335"/>
    </location>
</feature>
<feature type="transmembrane region" description="Helical" evidence="2">
    <location>
        <begin position="682"/>
        <end position="698"/>
    </location>
</feature>
<dbReference type="InterPro" id="IPR056769">
    <property type="entry name" value="Piezo_TM1-24"/>
</dbReference>
<dbReference type="OMA" id="RYCYFLS"/>
<feature type="transmembrane region" description="Helical" evidence="2">
    <location>
        <begin position="159"/>
        <end position="177"/>
    </location>
</feature>
<dbReference type="GO" id="GO:0008381">
    <property type="term" value="F:mechanosensitive monoatomic ion channel activity"/>
    <property type="evidence" value="ECO:0007669"/>
    <property type="project" value="InterPro"/>
</dbReference>
<feature type="domain" description="Piezo TM25-28" evidence="3">
    <location>
        <begin position="822"/>
        <end position="991"/>
    </location>
</feature>